<dbReference type="AlphaFoldDB" id="A0AAW8E1Y7"/>
<gene>
    <name evidence="1" type="ORF">J2W25_004379</name>
</gene>
<dbReference type="Pfam" id="PF10932">
    <property type="entry name" value="DUF2783"/>
    <property type="match status" value="1"/>
</dbReference>
<name>A0AAW8E1Y7_9BURK</name>
<dbReference type="InterPro" id="IPR021233">
    <property type="entry name" value="DUF2783"/>
</dbReference>
<comment type="caution">
    <text evidence="1">The sequence shown here is derived from an EMBL/GenBank/DDBJ whole genome shotgun (WGS) entry which is preliminary data.</text>
</comment>
<organism evidence="1 2">
    <name type="scientific">Variovorax boronicumulans</name>
    <dbReference type="NCBI Taxonomy" id="436515"/>
    <lineage>
        <taxon>Bacteria</taxon>
        <taxon>Pseudomonadati</taxon>
        <taxon>Pseudomonadota</taxon>
        <taxon>Betaproteobacteria</taxon>
        <taxon>Burkholderiales</taxon>
        <taxon>Comamonadaceae</taxon>
        <taxon>Variovorax</taxon>
    </lineage>
</organism>
<dbReference type="EMBL" id="JAUSRR010000007">
    <property type="protein sequence ID" value="MDP9925336.1"/>
    <property type="molecule type" value="Genomic_DNA"/>
</dbReference>
<sequence length="72" mass="7566">MITEPRIPDPDGFYAALLAAHEGRTEAQSADLNARLVLLLANQCADQAVLLACIDAAAEAEEDTSTTTTPIP</sequence>
<evidence type="ECO:0000313" key="2">
    <source>
        <dbReference type="Proteomes" id="UP001244295"/>
    </source>
</evidence>
<proteinExistence type="predicted"/>
<reference evidence="1" key="1">
    <citation type="submission" date="2023-07" db="EMBL/GenBank/DDBJ databases">
        <title>Sorghum-associated microbial communities from plants grown in Nebraska, USA.</title>
        <authorList>
            <person name="Schachtman D."/>
        </authorList>
    </citation>
    <scope>NUCLEOTIDE SEQUENCE</scope>
    <source>
        <strain evidence="1">DS2795</strain>
    </source>
</reference>
<dbReference type="Proteomes" id="UP001244295">
    <property type="component" value="Unassembled WGS sequence"/>
</dbReference>
<evidence type="ECO:0000313" key="1">
    <source>
        <dbReference type="EMBL" id="MDP9925336.1"/>
    </source>
</evidence>
<protein>
    <recommendedName>
        <fullName evidence="3">DUF2783 domain-containing protein</fullName>
    </recommendedName>
</protein>
<dbReference type="RefSeq" id="WP_307637672.1">
    <property type="nucleotide sequence ID" value="NZ_JAUSRR010000007.1"/>
</dbReference>
<evidence type="ECO:0008006" key="3">
    <source>
        <dbReference type="Google" id="ProtNLM"/>
    </source>
</evidence>
<accession>A0AAW8E1Y7</accession>